<reference evidence="1 2" key="1">
    <citation type="submission" date="2021-03" db="EMBL/GenBank/DDBJ databases">
        <title>Genomic Encyclopedia of Type Strains, Phase IV (KMG-IV): sequencing the most valuable type-strain genomes for metagenomic binning, comparative biology and taxonomic classification.</title>
        <authorList>
            <person name="Goeker M."/>
        </authorList>
    </citation>
    <scope>NUCLEOTIDE SEQUENCE [LARGE SCALE GENOMIC DNA]</scope>
    <source>
        <strain evidence="1 2">DSM 41954</strain>
    </source>
</reference>
<sequence>GQALIDQVEIVSEARAVEACGALAAKYGLYAGGSTGSTYAAVQDYFARDRPGAHRPGAHRPGAHCPRVAFIAADRGHAYAQTVYDPLWAQQLRAEAVPPPGVETVAVN</sequence>
<comment type="caution">
    <text evidence="1">The sequence shown here is derived from an EMBL/GenBank/DDBJ whole genome shotgun (WGS) entry which is preliminary data.</text>
</comment>
<dbReference type="SUPFAM" id="SSF53686">
    <property type="entry name" value="Tryptophan synthase beta subunit-like PLP-dependent enzymes"/>
    <property type="match status" value="1"/>
</dbReference>
<name>A0ABS4N9H6_9ACTN</name>
<protein>
    <submittedName>
        <fullName evidence="1">Cysteine synthase</fullName>
    </submittedName>
</protein>
<keyword evidence="2" id="KW-1185">Reference proteome</keyword>
<dbReference type="Proteomes" id="UP000756710">
    <property type="component" value="Unassembled WGS sequence"/>
</dbReference>
<feature type="non-terminal residue" evidence="1">
    <location>
        <position position="1"/>
    </location>
</feature>
<evidence type="ECO:0000313" key="2">
    <source>
        <dbReference type="Proteomes" id="UP000756710"/>
    </source>
</evidence>
<dbReference type="InterPro" id="IPR036052">
    <property type="entry name" value="TrpB-like_PALP_sf"/>
</dbReference>
<organism evidence="1 2">
    <name type="scientific">Streptomyces iranensis</name>
    <dbReference type="NCBI Taxonomy" id="576784"/>
    <lineage>
        <taxon>Bacteria</taxon>
        <taxon>Bacillati</taxon>
        <taxon>Actinomycetota</taxon>
        <taxon>Actinomycetes</taxon>
        <taxon>Kitasatosporales</taxon>
        <taxon>Streptomycetaceae</taxon>
        <taxon>Streptomyces</taxon>
        <taxon>Streptomyces violaceusniger group</taxon>
    </lineage>
</organism>
<gene>
    <name evidence="1" type="ORF">J2Z30_009744</name>
</gene>
<accession>A0ABS4N9H6</accession>
<evidence type="ECO:0000313" key="1">
    <source>
        <dbReference type="EMBL" id="MBP2068662.1"/>
    </source>
</evidence>
<dbReference type="Gene3D" id="3.40.50.1100">
    <property type="match status" value="1"/>
</dbReference>
<proteinExistence type="predicted"/>
<dbReference type="EMBL" id="JAGGLR010000047">
    <property type="protein sequence ID" value="MBP2068662.1"/>
    <property type="molecule type" value="Genomic_DNA"/>
</dbReference>